<organism evidence="2 3">
    <name type="scientific">Chitinophaga parva</name>
    <dbReference type="NCBI Taxonomy" id="2169414"/>
    <lineage>
        <taxon>Bacteria</taxon>
        <taxon>Pseudomonadati</taxon>
        <taxon>Bacteroidota</taxon>
        <taxon>Chitinophagia</taxon>
        <taxon>Chitinophagales</taxon>
        <taxon>Chitinophagaceae</taxon>
        <taxon>Chitinophaga</taxon>
    </lineage>
</organism>
<dbReference type="OrthoDB" id="677880at2"/>
<feature type="signal peptide" evidence="1">
    <location>
        <begin position="1"/>
        <end position="22"/>
    </location>
</feature>
<keyword evidence="1" id="KW-0732">Signal</keyword>
<dbReference type="PROSITE" id="PS51257">
    <property type="entry name" value="PROKAR_LIPOPROTEIN"/>
    <property type="match status" value="1"/>
</dbReference>
<dbReference type="RefSeq" id="WP_108688333.1">
    <property type="nucleotide sequence ID" value="NZ_QCYK01000003.1"/>
</dbReference>
<dbReference type="Proteomes" id="UP000244450">
    <property type="component" value="Unassembled WGS sequence"/>
</dbReference>
<evidence type="ECO:0000256" key="1">
    <source>
        <dbReference type="SAM" id="SignalP"/>
    </source>
</evidence>
<evidence type="ECO:0000313" key="2">
    <source>
        <dbReference type="EMBL" id="PUZ22587.1"/>
    </source>
</evidence>
<name>A0A2T7BBW5_9BACT</name>
<accession>A0A2T7BBW5</accession>
<protein>
    <recommendedName>
        <fullName evidence="4">DUF4397 domain-containing protein</fullName>
    </recommendedName>
</protein>
<comment type="caution">
    <text evidence="2">The sequence shown here is derived from an EMBL/GenBank/DDBJ whole genome shotgun (WGS) entry which is preliminary data.</text>
</comment>
<proteinExistence type="predicted"/>
<dbReference type="EMBL" id="QCYK01000003">
    <property type="protein sequence ID" value="PUZ22587.1"/>
    <property type="molecule type" value="Genomic_DNA"/>
</dbReference>
<gene>
    <name evidence="2" type="ORF">DCC81_19310</name>
</gene>
<reference evidence="2 3" key="1">
    <citation type="submission" date="2018-04" db="EMBL/GenBank/DDBJ databases">
        <title>Chitinophaga fuyangensis sp. nov., isolated from soil in a chemical factory.</title>
        <authorList>
            <person name="Chen K."/>
        </authorList>
    </citation>
    <scope>NUCLEOTIDE SEQUENCE [LARGE SCALE GENOMIC DNA]</scope>
    <source>
        <strain evidence="2 3">LY-1</strain>
    </source>
</reference>
<evidence type="ECO:0000313" key="3">
    <source>
        <dbReference type="Proteomes" id="UP000244450"/>
    </source>
</evidence>
<feature type="chain" id="PRO_5015493802" description="DUF4397 domain-containing protein" evidence="1">
    <location>
        <begin position="23"/>
        <end position="325"/>
    </location>
</feature>
<dbReference type="AlphaFoldDB" id="A0A2T7BBW5"/>
<sequence>MRQITNAVLAALLLLTAISCSKQGNTKPGVPGSPDSGGKKYAVKFNVGGDFTSEISKLRQQNANGRTNADTTVYTLYYFIGYGSQPRIIQKSTDPNFGVIVDSLPGGDYEAAVFVTNANVDSSLRFTTLMSGIVTDVGMVLPGGDFFSKALNFTVVGVLNQGLILDRVVSRVHLTVLDTLPFNASRMEIKSYQASSPPYDSINQGTEFGWANHYDYFNSKVLGDALVGQPDKSTFGLSADQLGKTGWNTYLYFFGAPGTKLNLVFTVYSSTNAVLTNKTIYGVDITTGNNTNLTGNLFPGVSSGAGLHIALPADTSWHDNTPKYF</sequence>
<keyword evidence="3" id="KW-1185">Reference proteome</keyword>
<evidence type="ECO:0008006" key="4">
    <source>
        <dbReference type="Google" id="ProtNLM"/>
    </source>
</evidence>